<dbReference type="SMART" id="SM00112">
    <property type="entry name" value="CA"/>
    <property type="match status" value="4"/>
</dbReference>
<keyword evidence="4" id="KW-0963">Cytoplasm</keyword>
<dbReference type="GO" id="GO:0015630">
    <property type="term" value="C:microtubule cytoskeleton"/>
    <property type="evidence" value="ECO:0007669"/>
    <property type="project" value="Ensembl"/>
</dbReference>
<dbReference type="PRINTS" id="PR00205">
    <property type="entry name" value="CADHERIN"/>
</dbReference>
<keyword evidence="18" id="KW-1185">Reference proteome</keyword>
<evidence type="ECO:0000256" key="12">
    <source>
        <dbReference type="ARBA" id="ARBA00023136"/>
    </source>
</evidence>
<dbReference type="AlphaFoldDB" id="A0A8C0H6B7"/>
<feature type="domain" description="Cadherin" evidence="16">
    <location>
        <begin position="168"/>
        <end position="277"/>
    </location>
</feature>
<dbReference type="GO" id="GO:0005912">
    <property type="term" value="C:adherens junction"/>
    <property type="evidence" value="ECO:0007669"/>
    <property type="project" value="TreeGrafter"/>
</dbReference>
<evidence type="ECO:0000256" key="6">
    <source>
        <dbReference type="ARBA" id="ARBA00022723"/>
    </source>
</evidence>
<dbReference type="Gene3D" id="2.60.40.60">
    <property type="entry name" value="Cadherins"/>
    <property type="match status" value="5"/>
</dbReference>
<dbReference type="GO" id="GO:0016342">
    <property type="term" value="C:catenin complex"/>
    <property type="evidence" value="ECO:0007669"/>
    <property type="project" value="TreeGrafter"/>
</dbReference>
<evidence type="ECO:0000256" key="4">
    <source>
        <dbReference type="ARBA" id="ARBA00022490"/>
    </source>
</evidence>
<feature type="chain" id="PRO_5034328772" evidence="15">
    <location>
        <begin position="27"/>
        <end position="664"/>
    </location>
</feature>
<dbReference type="FunFam" id="2.60.40.60:FF:000158">
    <property type="entry name" value="Dachsous cadherin-related 1"/>
    <property type="match status" value="1"/>
</dbReference>
<name>A0A8C0H6B7_CHEAB</name>
<feature type="signal peptide" evidence="15">
    <location>
        <begin position="1"/>
        <end position="26"/>
    </location>
</feature>
<dbReference type="FunFam" id="2.60.40.60:FF:000011">
    <property type="entry name" value="Cadherin 1"/>
    <property type="match status" value="1"/>
</dbReference>
<dbReference type="GO" id="GO:0000902">
    <property type="term" value="P:cell morphogenesis"/>
    <property type="evidence" value="ECO:0007669"/>
    <property type="project" value="TreeGrafter"/>
</dbReference>
<dbReference type="InterPro" id="IPR015919">
    <property type="entry name" value="Cadherin-like_sf"/>
</dbReference>
<dbReference type="GO" id="GO:0034332">
    <property type="term" value="P:adherens junction organization"/>
    <property type="evidence" value="ECO:0007669"/>
    <property type="project" value="TreeGrafter"/>
</dbReference>
<dbReference type="GO" id="GO:0070097">
    <property type="term" value="F:delta-catenin binding"/>
    <property type="evidence" value="ECO:0007669"/>
    <property type="project" value="Ensembl"/>
</dbReference>
<evidence type="ECO:0000256" key="1">
    <source>
        <dbReference type="ARBA" id="ARBA00004251"/>
    </source>
</evidence>
<dbReference type="GO" id="GO:0009986">
    <property type="term" value="C:cell surface"/>
    <property type="evidence" value="ECO:0007669"/>
    <property type="project" value="UniProtKB-ARBA"/>
</dbReference>
<gene>
    <name evidence="17" type="primary">CDH26</name>
</gene>
<evidence type="ECO:0000256" key="10">
    <source>
        <dbReference type="ARBA" id="ARBA00022889"/>
    </source>
</evidence>
<evidence type="ECO:0000256" key="9">
    <source>
        <dbReference type="ARBA" id="ARBA00022837"/>
    </source>
</evidence>
<evidence type="ECO:0000256" key="8">
    <source>
        <dbReference type="ARBA" id="ARBA00022737"/>
    </source>
</evidence>
<dbReference type="GO" id="GO:0005737">
    <property type="term" value="C:cytoplasm"/>
    <property type="evidence" value="ECO:0007669"/>
    <property type="project" value="UniProtKB-SubCell"/>
</dbReference>
<feature type="domain" description="Cadherin" evidence="16">
    <location>
        <begin position="60"/>
        <end position="167"/>
    </location>
</feature>
<organism evidence="17 18">
    <name type="scientific">Chelonoidis abingdonii</name>
    <name type="common">Abingdon island giant tortoise</name>
    <name type="synonym">Testudo abingdonii</name>
    <dbReference type="NCBI Taxonomy" id="106734"/>
    <lineage>
        <taxon>Eukaryota</taxon>
        <taxon>Metazoa</taxon>
        <taxon>Chordata</taxon>
        <taxon>Craniata</taxon>
        <taxon>Vertebrata</taxon>
        <taxon>Euteleostomi</taxon>
        <taxon>Archelosauria</taxon>
        <taxon>Testudinata</taxon>
        <taxon>Testudines</taxon>
        <taxon>Cryptodira</taxon>
        <taxon>Durocryptodira</taxon>
        <taxon>Testudinoidea</taxon>
        <taxon>Testudinidae</taxon>
        <taxon>Chelonoidis</taxon>
    </lineage>
</organism>
<dbReference type="FunFam" id="2.60.40.60:FF:000019">
    <property type="entry name" value="Cadherin 2"/>
    <property type="match status" value="1"/>
</dbReference>
<dbReference type="CDD" id="cd11304">
    <property type="entry name" value="Cadherin_repeat"/>
    <property type="match status" value="3"/>
</dbReference>
<reference evidence="17" key="1">
    <citation type="submission" date="2025-08" db="UniProtKB">
        <authorList>
            <consortium name="Ensembl"/>
        </authorList>
    </citation>
    <scope>IDENTIFICATION</scope>
</reference>
<dbReference type="FunFam" id="2.60.40.60:FF:000095">
    <property type="entry name" value="Cadherin 13"/>
    <property type="match status" value="1"/>
</dbReference>
<keyword evidence="13" id="KW-0325">Glycoprotein</keyword>
<dbReference type="GO" id="GO:0045294">
    <property type="term" value="F:alpha-catenin binding"/>
    <property type="evidence" value="ECO:0007669"/>
    <property type="project" value="Ensembl"/>
</dbReference>
<feature type="domain" description="Cadherin" evidence="16">
    <location>
        <begin position="399"/>
        <end position="500"/>
    </location>
</feature>
<dbReference type="GO" id="GO:0035710">
    <property type="term" value="P:CD4-positive, alpha-beta T cell activation"/>
    <property type="evidence" value="ECO:0007669"/>
    <property type="project" value="Ensembl"/>
</dbReference>
<dbReference type="GO" id="GO:0005509">
    <property type="term" value="F:calcium ion binding"/>
    <property type="evidence" value="ECO:0007669"/>
    <property type="project" value="UniProtKB-UniRule"/>
</dbReference>
<comment type="subcellular location">
    <subcellularLocation>
        <location evidence="1">Cell membrane</location>
        <topology evidence="1">Single-pass type I membrane protein</topology>
    </subcellularLocation>
    <subcellularLocation>
        <location evidence="2">Cytoplasm</location>
    </subcellularLocation>
</comment>
<dbReference type="GO" id="GO:0044331">
    <property type="term" value="P:cell-cell adhesion mediated by cadherin"/>
    <property type="evidence" value="ECO:0007669"/>
    <property type="project" value="TreeGrafter"/>
</dbReference>
<keyword evidence="8" id="KW-0677">Repeat</keyword>
<dbReference type="InterPro" id="IPR039808">
    <property type="entry name" value="Cadherin"/>
</dbReference>
<keyword evidence="3" id="KW-1003">Cell membrane</keyword>
<dbReference type="GO" id="GO:0008013">
    <property type="term" value="F:beta-catenin binding"/>
    <property type="evidence" value="ECO:0007669"/>
    <property type="project" value="Ensembl"/>
</dbReference>
<dbReference type="InterPro" id="IPR002126">
    <property type="entry name" value="Cadherin-like_dom"/>
</dbReference>
<dbReference type="Ensembl" id="ENSCABT00000019468.1">
    <property type="protein sequence ID" value="ENSCABP00000017750.1"/>
    <property type="gene ID" value="ENSCABG00000013202.1"/>
</dbReference>
<keyword evidence="5" id="KW-0812">Transmembrane</keyword>
<dbReference type="GO" id="GO:0016477">
    <property type="term" value="P:cell migration"/>
    <property type="evidence" value="ECO:0007669"/>
    <property type="project" value="TreeGrafter"/>
</dbReference>
<evidence type="ECO:0000256" key="15">
    <source>
        <dbReference type="SAM" id="SignalP"/>
    </source>
</evidence>
<dbReference type="SUPFAM" id="SSF49313">
    <property type="entry name" value="Cadherin-like"/>
    <property type="match status" value="5"/>
</dbReference>
<keyword evidence="10" id="KW-0130">Cell adhesion</keyword>
<reference evidence="17" key="2">
    <citation type="submission" date="2025-09" db="UniProtKB">
        <authorList>
            <consortium name="Ensembl"/>
        </authorList>
    </citation>
    <scope>IDENTIFICATION</scope>
</reference>
<dbReference type="GO" id="GO:0016339">
    <property type="term" value="P:calcium-dependent cell-cell adhesion via plasma membrane cell adhesion molecules"/>
    <property type="evidence" value="ECO:0007669"/>
    <property type="project" value="TreeGrafter"/>
</dbReference>
<keyword evidence="9 14" id="KW-0106">Calcium</keyword>
<dbReference type="Pfam" id="PF00028">
    <property type="entry name" value="Cadherin"/>
    <property type="match status" value="3"/>
</dbReference>
<evidence type="ECO:0000256" key="2">
    <source>
        <dbReference type="ARBA" id="ARBA00004496"/>
    </source>
</evidence>
<dbReference type="OMA" id="MRSGSHP"/>
<evidence type="ECO:0000256" key="3">
    <source>
        <dbReference type="ARBA" id="ARBA00022475"/>
    </source>
</evidence>
<dbReference type="Proteomes" id="UP000694404">
    <property type="component" value="Unplaced"/>
</dbReference>
<protein>
    <submittedName>
        <fullName evidence="17">Cadherin 26</fullName>
    </submittedName>
</protein>
<dbReference type="GO" id="GO:0007043">
    <property type="term" value="P:cell-cell junction assembly"/>
    <property type="evidence" value="ECO:0007669"/>
    <property type="project" value="TreeGrafter"/>
</dbReference>
<evidence type="ECO:0000256" key="5">
    <source>
        <dbReference type="ARBA" id="ARBA00022692"/>
    </source>
</evidence>
<evidence type="ECO:0000313" key="17">
    <source>
        <dbReference type="Ensembl" id="ENSCABP00000017750.1"/>
    </source>
</evidence>
<dbReference type="PROSITE" id="PS50268">
    <property type="entry name" value="CADHERIN_2"/>
    <property type="match status" value="4"/>
</dbReference>
<evidence type="ECO:0000256" key="13">
    <source>
        <dbReference type="ARBA" id="ARBA00023180"/>
    </source>
</evidence>
<dbReference type="GO" id="GO:0007156">
    <property type="term" value="P:homophilic cell adhesion via plasma membrane adhesion molecules"/>
    <property type="evidence" value="ECO:0007669"/>
    <property type="project" value="InterPro"/>
</dbReference>
<keyword evidence="6" id="KW-0479">Metal-binding</keyword>
<dbReference type="PROSITE" id="PS00232">
    <property type="entry name" value="CADHERIN_1"/>
    <property type="match status" value="2"/>
</dbReference>
<proteinExistence type="predicted"/>
<dbReference type="GO" id="GO:0005178">
    <property type="term" value="F:integrin binding"/>
    <property type="evidence" value="ECO:0007669"/>
    <property type="project" value="Ensembl"/>
</dbReference>
<dbReference type="PANTHER" id="PTHR24027:SF78">
    <property type="entry name" value="CADHERIN-LIKE PROTEIN 26"/>
    <property type="match status" value="1"/>
</dbReference>
<evidence type="ECO:0000256" key="11">
    <source>
        <dbReference type="ARBA" id="ARBA00022989"/>
    </source>
</evidence>
<dbReference type="GeneTree" id="ENSGT00940000161589"/>
<feature type="domain" description="Cadherin" evidence="16">
    <location>
        <begin position="287"/>
        <end position="398"/>
    </location>
</feature>
<keyword evidence="7 15" id="KW-0732">Signal</keyword>
<dbReference type="GO" id="GO:0045296">
    <property type="term" value="F:cadherin binding"/>
    <property type="evidence" value="ECO:0007669"/>
    <property type="project" value="TreeGrafter"/>
</dbReference>
<dbReference type="InterPro" id="IPR020894">
    <property type="entry name" value="Cadherin_CS"/>
</dbReference>
<accession>A0A8C0H6B7</accession>
<keyword evidence="12" id="KW-0472">Membrane</keyword>
<sequence length="664" mass="74517">KVFPSGTCPPCIQVSNLFLWLRLVISHFCDLNSLLYQQGLDHYQSENLHPLRRTKRRWVITTFELEEEDKGPFPKLAGELFNKVSYNMSIKYLISGPGVNESPEFGLFSIEDDANGHVYVHRTIDRENTPFFKIRFDVAHRMTGKIVDRSLFFNVKIKDINDNAPKFPKEEFNITIKENHDTDEPVFQVTALDKDEEDTANSRVTYSLMTQTPNLKEPRFDIDPTSGFIVISGCLDHQTASSFKLLIKAKDHGTPQMSSTATVNIAVEDTNNHLPVFTKENYQWQIEEGKVGPGVLRLQVEDQDSPNTPAWRAKYKIVKGNEKERFIVETDPETNEGILSVIKPLDHEGDLEKRLVISVENEEPLFSCHKGKLRSPPVAPISVSVAVKVLDRNDAPEFHPPTLVFQKEEGVKPGTRLGKYSAVDPDVVYKVVHDPAGWVAVDENSGVITAMKELDRESPCVNDGVYPIIIHAIDDGVPPQTGTGTILLYLSDINDHMPTLVTRFLEVCDKARLTPLIIKAEDEDSNPYASPFTFKLADDSKILAFLLLGDSVELLRLRNLPRGKYLVPLLILDRQGFSVKQNLSVRLCHCPDGRVCEDPNSVQLSVSSSSGNSFPVSVAGCLLLRCSCGSENRKSQAHLPFEEDNQTLIKYNVECENVLFQVGN</sequence>
<evidence type="ECO:0000259" key="16">
    <source>
        <dbReference type="PROSITE" id="PS50268"/>
    </source>
</evidence>
<evidence type="ECO:0000313" key="18">
    <source>
        <dbReference type="Proteomes" id="UP000694404"/>
    </source>
</evidence>
<evidence type="ECO:0000256" key="14">
    <source>
        <dbReference type="PROSITE-ProRule" id="PRU00043"/>
    </source>
</evidence>
<keyword evidence="11" id="KW-1133">Transmembrane helix</keyword>
<evidence type="ECO:0000256" key="7">
    <source>
        <dbReference type="ARBA" id="ARBA00022729"/>
    </source>
</evidence>
<dbReference type="PANTHER" id="PTHR24027">
    <property type="entry name" value="CADHERIN-23"/>
    <property type="match status" value="1"/>
</dbReference>